<feature type="transmembrane region" description="Helical" evidence="1">
    <location>
        <begin position="59"/>
        <end position="80"/>
    </location>
</feature>
<sequence>MKISVQKIALIGIFTALSLIIFMVEAQFPVMPIGGMKLGLANIVTMAAMLFVGRKEAGLVLLLRIVLAAGLYGTVVSFAFSLTGGILAYLAMCIAVSRVGENQLWVTSAFGGFFHNIGQLCAAAVISGTWAVFSLLPYLIISGILTGTLNGLILQRLWKSPLRKYSIKR</sequence>
<comment type="caution">
    <text evidence="2">The sequence shown here is derived from an EMBL/GenBank/DDBJ whole genome shotgun (WGS) entry which is preliminary data.</text>
</comment>
<dbReference type="Pfam" id="PF07456">
    <property type="entry name" value="Hpre_diP_synt_I"/>
    <property type="match status" value="1"/>
</dbReference>
<feature type="transmembrane region" description="Helical" evidence="1">
    <location>
        <begin position="139"/>
        <end position="158"/>
    </location>
</feature>
<keyword evidence="1" id="KW-1133">Transmembrane helix</keyword>
<protein>
    <submittedName>
        <fullName evidence="2">Gx transporter family protein</fullName>
    </submittedName>
</protein>
<dbReference type="AlphaFoldDB" id="A0AAE3LKY3"/>
<reference evidence="2 3" key="1">
    <citation type="journal article" date="2021" name="ISME Commun">
        <title>Automated analysis of genomic sequences facilitates high-throughput and comprehensive description of bacteria.</title>
        <authorList>
            <person name="Hitch T.C.A."/>
        </authorList>
    </citation>
    <scope>NUCLEOTIDE SEQUENCE [LARGE SCALE GENOMIC DNA]</scope>
    <source>
        <strain evidence="2 3">Sanger_31</strain>
    </source>
</reference>
<keyword evidence="3" id="KW-1185">Reference proteome</keyword>
<keyword evidence="1" id="KW-0472">Membrane</keyword>
<evidence type="ECO:0000313" key="2">
    <source>
        <dbReference type="EMBL" id="MCU6704461.1"/>
    </source>
</evidence>
<dbReference type="InterPro" id="IPR014535">
    <property type="entry name" value="Hpre_diP_synt_I"/>
</dbReference>
<keyword evidence="1" id="KW-0812">Transmembrane</keyword>
<dbReference type="Gene3D" id="1.10.1760.20">
    <property type="match status" value="1"/>
</dbReference>
<organism evidence="2 3">
    <name type="scientific">Hominimerdicola aceti</name>
    <dbReference type="NCBI Taxonomy" id="2981726"/>
    <lineage>
        <taxon>Bacteria</taxon>
        <taxon>Bacillati</taxon>
        <taxon>Bacillota</taxon>
        <taxon>Clostridia</taxon>
        <taxon>Eubacteriales</taxon>
        <taxon>Oscillospiraceae</taxon>
        <taxon>Hominimerdicola</taxon>
    </lineage>
</organism>
<gene>
    <name evidence="2" type="ORF">OCV57_00785</name>
</gene>
<dbReference type="EMBL" id="JAOQJZ010000001">
    <property type="protein sequence ID" value="MCU6704461.1"/>
    <property type="molecule type" value="Genomic_DNA"/>
</dbReference>
<feature type="transmembrane region" description="Helical" evidence="1">
    <location>
        <begin position="7"/>
        <end position="24"/>
    </location>
</feature>
<dbReference type="RefSeq" id="WP_267300217.1">
    <property type="nucleotide sequence ID" value="NZ_JAOQJZ010000001.1"/>
</dbReference>
<dbReference type="Proteomes" id="UP001208131">
    <property type="component" value="Unassembled WGS sequence"/>
</dbReference>
<name>A0AAE3LKY3_9FIRM</name>
<dbReference type="InterPro" id="IPR010898">
    <property type="entry name" value="Hpre_diP_synth_I"/>
</dbReference>
<evidence type="ECO:0000313" key="3">
    <source>
        <dbReference type="Proteomes" id="UP001208131"/>
    </source>
</evidence>
<dbReference type="PIRSF" id="PIRSF027391">
    <property type="entry name" value="Hpre_diP_synt_I"/>
    <property type="match status" value="1"/>
</dbReference>
<evidence type="ECO:0000256" key="1">
    <source>
        <dbReference type="SAM" id="Phobius"/>
    </source>
</evidence>
<feature type="transmembrane region" description="Helical" evidence="1">
    <location>
        <begin position="30"/>
        <end position="52"/>
    </location>
</feature>
<proteinExistence type="predicted"/>
<accession>A0AAE3LKY3</accession>